<dbReference type="GO" id="GO:0072384">
    <property type="term" value="P:organelle transport along microtubule"/>
    <property type="evidence" value="ECO:0007669"/>
    <property type="project" value="TreeGrafter"/>
</dbReference>
<dbReference type="CDD" id="cd22789">
    <property type="entry name" value="BORCS5-like"/>
    <property type="match status" value="1"/>
</dbReference>
<proteinExistence type="inferred from homology"/>
<dbReference type="GO" id="GO:0030672">
    <property type="term" value="C:synaptic vesicle membrane"/>
    <property type="evidence" value="ECO:0007669"/>
    <property type="project" value="TreeGrafter"/>
</dbReference>
<keyword evidence="5" id="KW-0458">Lysosome</keyword>
<feature type="compositionally biased region" description="Polar residues" evidence="7">
    <location>
        <begin position="45"/>
        <end position="60"/>
    </location>
</feature>
<protein>
    <recommendedName>
        <fullName evidence="3">BLOC-1-related complex subunit 5</fullName>
    </recommendedName>
</protein>
<comment type="similarity">
    <text evidence="2">Belongs to the BORCS5 family.</text>
</comment>
<evidence type="ECO:0000313" key="9">
    <source>
        <dbReference type="Proteomes" id="UP000801492"/>
    </source>
</evidence>
<organism evidence="8 9">
    <name type="scientific">Ignelater luminosus</name>
    <name type="common">Cucubano</name>
    <name type="synonym">Pyrophorus luminosus</name>
    <dbReference type="NCBI Taxonomy" id="2038154"/>
    <lineage>
        <taxon>Eukaryota</taxon>
        <taxon>Metazoa</taxon>
        <taxon>Ecdysozoa</taxon>
        <taxon>Arthropoda</taxon>
        <taxon>Hexapoda</taxon>
        <taxon>Insecta</taxon>
        <taxon>Pterygota</taxon>
        <taxon>Neoptera</taxon>
        <taxon>Endopterygota</taxon>
        <taxon>Coleoptera</taxon>
        <taxon>Polyphaga</taxon>
        <taxon>Elateriformia</taxon>
        <taxon>Elateroidea</taxon>
        <taxon>Elateridae</taxon>
        <taxon>Agrypninae</taxon>
        <taxon>Pyrophorini</taxon>
        <taxon>Ignelater</taxon>
    </lineage>
</organism>
<dbReference type="GO" id="GO:0032418">
    <property type="term" value="P:lysosome localization"/>
    <property type="evidence" value="ECO:0007669"/>
    <property type="project" value="InterPro"/>
</dbReference>
<feature type="compositionally biased region" description="Basic residues" evidence="7">
    <location>
        <begin position="96"/>
        <end position="109"/>
    </location>
</feature>
<dbReference type="PANTHER" id="PTHR31634">
    <property type="entry name" value="BLOC-1-RELATED COMPLEX SUBUNIT 5"/>
    <property type="match status" value="1"/>
</dbReference>
<gene>
    <name evidence="8" type="ORF">ILUMI_20709</name>
</gene>
<dbReference type="GO" id="GO:1903744">
    <property type="term" value="P:positive regulation of anterograde synaptic vesicle transport"/>
    <property type="evidence" value="ECO:0007669"/>
    <property type="project" value="TreeGrafter"/>
</dbReference>
<dbReference type="Pfam" id="PF10158">
    <property type="entry name" value="LOH1CR12"/>
    <property type="match status" value="1"/>
</dbReference>
<evidence type="ECO:0000256" key="2">
    <source>
        <dbReference type="ARBA" id="ARBA00010235"/>
    </source>
</evidence>
<keyword evidence="6" id="KW-0449">Lipoprotein</keyword>
<keyword evidence="4" id="KW-0472">Membrane</keyword>
<dbReference type="AlphaFoldDB" id="A0A8K0CDR6"/>
<evidence type="ECO:0000256" key="4">
    <source>
        <dbReference type="ARBA" id="ARBA00023136"/>
    </source>
</evidence>
<evidence type="ECO:0000256" key="6">
    <source>
        <dbReference type="ARBA" id="ARBA00023288"/>
    </source>
</evidence>
<feature type="region of interest" description="Disordered" evidence="7">
    <location>
        <begin position="80"/>
        <end position="109"/>
    </location>
</feature>
<comment type="caution">
    <text evidence="8">The sequence shown here is derived from an EMBL/GenBank/DDBJ whole genome shotgun (WGS) entry which is preliminary data.</text>
</comment>
<evidence type="ECO:0000256" key="1">
    <source>
        <dbReference type="ARBA" id="ARBA00004122"/>
    </source>
</evidence>
<dbReference type="GO" id="GO:0098574">
    <property type="term" value="C:cytoplasmic side of lysosomal membrane"/>
    <property type="evidence" value="ECO:0007669"/>
    <property type="project" value="TreeGrafter"/>
</dbReference>
<feature type="region of interest" description="Disordered" evidence="7">
    <location>
        <begin position="1"/>
        <end position="64"/>
    </location>
</feature>
<feature type="compositionally biased region" description="Polar residues" evidence="7">
    <location>
        <begin position="85"/>
        <end position="95"/>
    </location>
</feature>
<evidence type="ECO:0000256" key="7">
    <source>
        <dbReference type="SAM" id="MobiDB-lite"/>
    </source>
</evidence>
<dbReference type="EMBL" id="VTPC01089954">
    <property type="protein sequence ID" value="KAF2885429.1"/>
    <property type="molecule type" value="Genomic_DNA"/>
</dbReference>
<dbReference type="InterPro" id="IPR018780">
    <property type="entry name" value="TBORCS5"/>
</dbReference>
<dbReference type="Proteomes" id="UP000801492">
    <property type="component" value="Unassembled WGS sequence"/>
</dbReference>
<evidence type="ECO:0000256" key="5">
    <source>
        <dbReference type="ARBA" id="ARBA00023228"/>
    </source>
</evidence>
<feature type="compositionally biased region" description="Polar residues" evidence="7">
    <location>
        <begin position="18"/>
        <end position="31"/>
    </location>
</feature>
<evidence type="ECO:0000313" key="8">
    <source>
        <dbReference type="EMBL" id="KAF2885429.1"/>
    </source>
</evidence>
<keyword evidence="9" id="KW-1185">Reference proteome</keyword>
<evidence type="ECO:0000256" key="3">
    <source>
        <dbReference type="ARBA" id="ARBA00022300"/>
    </source>
</evidence>
<name>A0A8K0CDR6_IGNLU</name>
<dbReference type="GO" id="GO:0099078">
    <property type="term" value="C:BORC complex"/>
    <property type="evidence" value="ECO:0007669"/>
    <property type="project" value="TreeGrafter"/>
</dbReference>
<comment type="subcellular location">
    <subcellularLocation>
        <location evidence="1">Lysosome membrane</location>
        <topology evidence="1">Lipid-anchor</topology>
        <orientation evidence="1">Cytoplasmic side</orientation>
    </subcellularLocation>
</comment>
<accession>A0A8K0CDR6</accession>
<dbReference type="PANTHER" id="PTHR31634:SF2">
    <property type="entry name" value="BLOC-1-RELATED COMPLEX SUBUNIT 5"/>
    <property type="match status" value="1"/>
</dbReference>
<sequence>MGSEHSTHGSGLVPHRQGSLSGSTLRQSSNIRRQHTIANPGGTEISENNEYGRPGSTSPGPSVCSDVDLPYISYTVNRPIGDSPKLTNKQIAKSKSSQRKVQPKAVKKSTHNIVVVKQAVSGPNVDKDPDILRLQSIPMFLPIMRGTLYLPAARDPEVLERLDAAPFYRLCLRYQNHLTACASAVATEQNILTQKVREIDVEMTKIVNQATEKQKRFSKYAEKLSKVQELSHQLNRCHMVLNQTLESMETLNNCLDIEDRLEPFVWTTG</sequence>
<reference evidence="8" key="1">
    <citation type="submission" date="2019-08" db="EMBL/GenBank/DDBJ databases">
        <title>The genome of the North American firefly Photinus pyralis.</title>
        <authorList>
            <consortium name="Photinus pyralis genome working group"/>
            <person name="Fallon T.R."/>
            <person name="Sander Lower S.E."/>
            <person name="Weng J.-K."/>
        </authorList>
    </citation>
    <scope>NUCLEOTIDE SEQUENCE</scope>
    <source>
        <strain evidence="8">TRF0915ILg1</strain>
        <tissue evidence="8">Whole body</tissue>
    </source>
</reference>
<dbReference type="OrthoDB" id="10035640at2759"/>